<dbReference type="InterPro" id="IPR027409">
    <property type="entry name" value="GroEL-like_apical_dom_sf"/>
</dbReference>
<dbReference type="EC" id="2.7.1.150" evidence="1"/>
<keyword evidence="3" id="KW-0479">Metal-binding</keyword>
<keyword evidence="15" id="KW-1185">Reference proteome</keyword>
<feature type="compositionally biased region" description="Polar residues" evidence="11">
    <location>
        <begin position="747"/>
        <end position="756"/>
    </location>
</feature>
<dbReference type="Pfam" id="PF01363">
    <property type="entry name" value="FYVE"/>
    <property type="match status" value="1"/>
</dbReference>
<dbReference type="InterPro" id="IPR002498">
    <property type="entry name" value="PInositol-4-P-4/5-kinase_core"/>
</dbReference>
<comment type="caution">
    <text evidence="14">The sequence shown here is derived from an EMBL/GenBank/DDBJ whole genome shotgun (WGS) entry which is preliminary data.</text>
</comment>
<accession>A0ABR1UUG2</accession>
<evidence type="ECO:0000256" key="6">
    <source>
        <dbReference type="ARBA" id="ARBA00022777"/>
    </source>
</evidence>
<evidence type="ECO:0000256" key="10">
    <source>
        <dbReference type="PROSITE-ProRule" id="PRU00781"/>
    </source>
</evidence>
<dbReference type="InterPro" id="IPR013083">
    <property type="entry name" value="Znf_RING/FYVE/PHD"/>
</dbReference>
<keyword evidence="7" id="KW-0862">Zinc</keyword>
<dbReference type="Gene3D" id="3.50.7.10">
    <property type="entry name" value="GroEL"/>
    <property type="match status" value="1"/>
</dbReference>
<feature type="compositionally biased region" description="Low complexity" evidence="11">
    <location>
        <begin position="28"/>
        <end position="37"/>
    </location>
</feature>
<evidence type="ECO:0000256" key="9">
    <source>
        <dbReference type="PROSITE-ProRule" id="PRU00091"/>
    </source>
</evidence>
<dbReference type="InterPro" id="IPR000306">
    <property type="entry name" value="Znf_FYVE"/>
</dbReference>
<evidence type="ECO:0000256" key="1">
    <source>
        <dbReference type="ARBA" id="ARBA00012009"/>
    </source>
</evidence>
<feature type="domain" description="PIPK" evidence="13">
    <location>
        <begin position="2053"/>
        <end position="2372"/>
    </location>
</feature>
<feature type="compositionally biased region" description="Low complexity" evidence="11">
    <location>
        <begin position="1609"/>
        <end position="1620"/>
    </location>
</feature>
<dbReference type="InterPro" id="IPR044769">
    <property type="entry name" value="PIKfyve_PIPKc"/>
</dbReference>
<dbReference type="InterPro" id="IPR027483">
    <property type="entry name" value="PInositol-4-P-4/5-kinase_C_sf"/>
</dbReference>
<gene>
    <name evidence="14" type="ORF">PG994_007840</name>
</gene>
<feature type="region of interest" description="Disordered" evidence="11">
    <location>
        <begin position="170"/>
        <end position="209"/>
    </location>
</feature>
<organism evidence="14 15">
    <name type="scientific">Apiospora phragmitis</name>
    <dbReference type="NCBI Taxonomy" id="2905665"/>
    <lineage>
        <taxon>Eukaryota</taxon>
        <taxon>Fungi</taxon>
        <taxon>Dikarya</taxon>
        <taxon>Ascomycota</taxon>
        <taxon>Pezizomycotina</taxon>
        <taxon>Sordariomycetes</taxon>
        <taxon>Xylariomycetidae</taxon>
        <taxon>Amphisphaeriales</taxon>
        <taxon>Apiosporaceae</taxon>
        <taxon>Apiospora</taxon>
    </lineage>
</organism>
<evidence type="ECO:0000256" key="5">
    <source>
        <dbReference type="ARBA" id="ARBA00022771"/>
    </source>
</evidence>
<feature type="region of interest" description="Disordered" evidence="11">
    <location>
        <begin position="106"/>
        <end position="151"/>
    </location>
</feature>
<dbReference type="InterPro" id="IPR002423">
    <property type="entry name" value="Cpn60/GroEL/TCP-1"/>
</dbReference>
<dbReference type="Gene3D" id="3.30.810.10">
    <property type="entry name" value="2-Layer Sandwich"/>
    <property type="match status" value="1"/>
</dbReference>
<dbReference type="InterPro" id="IPR027484">
    <property type="entry name" value="PInositol-4-P-5-kinase_N"/>
</dbReference>
<dbReference type="PROSITE" id="PS50178">
    <property type="entry name" value="ZF_FYVE"/>
    <property type="match status" value="1"/>
</dbReference>
<dbReference type="SUPFAM" id="SSF52029">
    <property type="entry name" value="GroEL apical domain-like"/>
    <property type="match status" value="1"/>
</dbReference>
<feature type="region of interest" description="Disordered" evidence="11">
    <location>
        <begin position="1904"/>
        <end position="1964"/>
    </location>
</feature>
<feature type="region of interest" description="Disordered" evidence="11">
    <location>
        <begin position="1795"/>
        <end position="1817"/>
    </location>
</feature>
<evidence type="ECO:0000256" key="11">
    <source>
        <dbReference type="SAM" id="MobiDB-lite"/>
    </source>
</evidence>
<dbReference type="Proteomes" id="UP001480595">
    <property type="component" value="Unassembled WGS sequence"/>
</dbReference>
<dbReference type="PANTHER" id="PTHR45748">
    <property type="entry name" value="1-PHOSPHATIDYLINOSITOL 3-PHOSPHATE 5-KINASE-RELATED"/>
    <property type="match status" value="1"/>
</dbReference>
<proteinExistence type="predicted"/>
<dbReference type="Gene3D" id="3.30.40.10">
    <property type="entry name" value="Zinc/RING finger domain, C3HC4 (zinc finger)"/>
    <property type="match status" value="1"/>
</dbReference>
<feature type="compositionally biased region" description="Low complexity" evidence="11">
    <location>
        <begin position="346"/>
        <end position="365"/>
    </location>
</feature>
<keyword evidence="4 10" id="KW-0547">Nucleotide-binding</keyword>
<dbReference type="SUPFAM" id="SSF56104">
    <property type="entry name" value="SAICAR synthase-like"/>
    <property type="match status" value="1"/>
</dbReference>
<feature type="compositionally biased region" description="Basic residues" evidence="11">
    <location>
        <begin position="731"/>
        <end position="742"/>
    </location>
</feature>
<feature type="region of interest" description="Disordered" evidence="11">
    <location>
        <begin position="525"/>
        <end position="782"/>
    </location>
</feature>
<dbReference type="SMART" id="SM00064">
    <property type="entry name" value="FYVE"/>
    <property type="match status" value="1"/>
</dbReference>
<keyword evidence="5 9" id="KW-0863">Zinc-finger</keyword>
<reference evidence="14 15" key="1">
    <citation type="submission" date="2023-01" db="EMBL/GenBank/DDBJ databases">
        <title>Analysis of 21 Apiospora genomes using comparative genomics revels a genus with tremendous synthesis potential of carbohydrate active enzymes and secondary metabolites.</title>
        <authorList>
            <person name="Sorensen T."/>
        </authorList>
    </citation>
    <scope>NUCLEOTIDE SEQUENCE [LARGE SCALE GENOMIC DNA]</scope>
    <source>
        <strain evidence="14 15">CBS 135458</strain>
    </source>
</reference>
<evidence type="ECO:0000256" key="4">
    <source>
        <dbReference type="ARBA" id="ARBA00022741"/>
    </source>
</evidence>
<keyword evidence="8 10" id="KW-0067">ATP-binding</keyword>
<feature type="compositionally biased region" description="Low complexity" evidence="11">
    <location>
        <begin position="1583"/>
        <end position="1595"/>
    </location>
</feature>
<dbReference type="CDD" id="cd17300">
    <property type="entry name" value="PIPKc_PIKfyve"/>
    <property type="match status" value="1"/>
</dbReference>
<feature type="compositionally biased region" description="Polar residues" evidence="11">
    <location>
        <begin position="170"/>
        <end position="188"/>
    </location>
</feature>
<feature type="compositionally biased region" description="Basic and acidic residues" evidence="11">
    <location>
        <begin position="623"/>
        <end position="639"/>
    </location>
</feature>
<feature type="compositionally biased region" description="Polar residues" evidence="11">
    <location>
        <begin position="1665"/>
        <end position="1691"/>
    </location>
</feature>
<evidence type="ECO:0000256" key="3">
    <source>
        <dbReference type="ARBA" id="ARBA00022723"/>
    </source>
</evidence>
<evidence type="ECO:0000313" key="15">
    <source>
        <dbReference type="Proteomes" id="UP001480595"/>
    </source>
</evidence>
<feature type="domain" description="FYVE-type" evidence="12">
    <location>
        <begin position="434"/>
        <end position="493"/>
    </location>
</feature>
<feature type="compositionally biased region" description="Basic and acidic residues" evidence="11">
    <location>
        <begin position="333"/>
        <end position="343"/>
    </location>
</feature>
<dbReference type="CDD" id="cd03334">
    <property type="entry name" value="Fab1_TCP"/>
    <property type="match status" value="1"/>
</dbReference>
<evidence type="ECO:0000256" key="8">
    <source>
        <dbReference type="ARBA" id="ARBA00022840"/>
    </source>
</evidence>
<feature type="compositionally biased region" description="Low complexity" evidence="11">
    <location>
        <begin position="1692"/>
        <end position="1713"/>
    </location>
</feature>
<evidence type="ECO:0000256" key="2">
    <source>
        <dbReference type="ARBA" id="ARBA00022679"/>
    </source>
</evidence>
<feature type="compositionally biased region" description="Low complexity" evidence="11">
    <location>
        <begin position="580"/>
        <end position="592"/>
    </location>
</feature>
<dbReference type="PANTHER" id="PTHR45748:SF7">
    <property type="entry name" value="1-PHOSPHATIDYLINOSITOL 3-PHOSPHATE 5-KINASE-RELATED"/>
    <property type="match status" value="1"/>
</dbReference>
<dbReference type="Pfam" id="PF00118">
    <property type="entry name" value="Cpn60_TCP1"/>
    <property type="match status" value="1"/>
</dbReference>
<keyword evidence="6 10" id="KW-0418">Kinase</keyword>
<dbReference type="GeneID" id="92092312"/>
<feature type="region of interest" description="Disordered" evidence="11">
    <location>
        <begin position="1"/>
        <end position="81"/>
    </location>
</feature>
<keyword evidence="2 10" id="KW-0808">Transferase</keyword>
<dbReference type="EMBL" id="JAQQWL010000008">
    <property type="protein sequence ID" value="KAK8061474.1"/>
    <property type="molecule type" value="Genomic_DNA"/>
</dbReference>
<protein>
    <recommendedName>
        <fullName evidence="1">1-phosphatidylinositol-3-phosphate 5-kinase</fullName>
        <ecNumber evidence="1">2.7.1.150</ecNumber>
    </recommendedName>
</protein>
<feature type="compositionally biased region" description="Basic residues" evidence="11">
    <location>
        <begin position="601"/>
        <end position="612"/>
    </location>
</feature>
<name>A0ABR1UUG2_9PEZI</name>
<feature type="compositionally biased region" description="Low complexity" evidence="11">
    <location>
        <begin position="192"/>
        <end position="202"/>
    </location>
</feature>
<dbReference type="Gene3D" id="3.30.800.10">
    <property type="entry name" value="Phosphatidylinositol Phosphate Kinase II Beta"/>
    <property type="match status" value="1"/>
</dbReference>
<feature type="compositionally biased region" description="Polar residues" evidence="11">
    <location>
        <begin position="366"/>
        <end position="376"/>
    </location>
</feature>
<dbReference type="InterPro" id="IPR011011">
    <property type="entry name" value="Znf_FYVE_PHD"/>
</dbReference>
<evidence type="ECO:0000313" key="14">
    <source>
        <dbReference type="EMBL" id="KAK8061474.1"/>
    </source>
</evidence>
<feature type="compositionally biased region" description="Polar residues" evidence="11">
    <location>
        <begin position="1"/>
        <end position="20"/>
    </location>
</feature>
<dbReference type="Pfam" id="PF01504">
    <property type="entry name" value="PIP5K"/>
    <property type="match status" value="2"/>
</dbReference>
<dbReference type="RefSeq" id="XP_066714736.1">
    <property type="nucleotide sequence ID" value="XM_066859249.1"/>
</dbReference>
<dbReference type="SUPFAM" id="SSF57903">
    <property type="entry name" value="FYVE/PHD zinc finger"/>
    <property type="match status" value="1"/>
</dbReference>
<evidence type="ECO:0000259" key="13">
    <source>
        <dbReference type="PROSITE" id="PS51455"/>
    </source>
</evidence>
<feature type="compositionally biased region" description="Low complexity" evidence="11">
    <location>
        <begin position="123"/>
        <end position="139"/>
    </location>
</feature>
<dbReference type="SMART" id="SM00330">
    <property type="entry name" value="PIPKc"/>
    <property type="match status" value="1"/>
</dbReference>
<dbReference type="InterPro" id="IPR017455">
    <property type="entry name" value="Znf_FYVE-rel"/>
</dbReference>
<evidence type="ECO:0000259" key="12">
    <source>
        <dbReference type="PROSITE" id="PS50178"/>
    </source>
</evidence>
<feature type="region of interest" description="Disordered" evidence="11">
    <location>
        <begin position="1572"/>
        <end position="1717"/>
    </location>
</feature>
<sequence length="2413" mass="268106">MSGKNPQSQLSPMLLASQSETRPRRDSLASASAISSQADKEQLAQALDKIHTSANQRDVLTTFNDLAPPPDAAASPESKGFAGDLVQHGLSGLYSRFKEAVGVSGKERATLQEDGDSQDTASKRSFSTTATTSKASMASLPRVETGMTSSTLNSNFSDPAISNLPSSAVLSSESLPQQHQFTKPSSATGLPASATSKSASSSRQTIPNLTKASATVAPVTVSAYKDGPWAAHSSRIDEGSGRSSGQRKSIGRASDGPLQTAVMEGPNKYDTFESKNAGPGTLDNLSVPQHARLGSDGNLDSPISPVKESISSAAGSVHSVNQDNRSLAPARATARDAARRPAVIDRISGSRSRGSHSRSSSVSRSTAEPSVVSTSAHYKVQHDSFGRNDKPQRMKSGGYKIPGTTTHEGAPEMVSATLEHMRKQVLSKDFWMADETCKECFLCGAPFTAFRRKHHCRTCGCIFDSRCTSIISGQKFGVQGTLRVCKTCLEIISQREDGNMSDDSADDSYLPAIFRSNTKSVTLKLPKSDRDSASISERPEEEDEDNRNLTTPMMAIPATRRIGESSDRNSAVLEIDAPQLSRPSSSRSLKSLAGRPQSSAHGHRRHHSKHSFLSRFKAVPPEPDDRAPFRRSANEEMAKKSGLPAFHDDNVIDPDLAPFMSDESSGDEQMRFSKLSRATSPTLPALIRTKGQADKSVSGFSFTSRGLDDGPSSYRRPSRRRNMSTASATGHHLRSPRPKSAHLRVGPTNSTDTLSLYDNPMQGDLPRLTRSSSMKGDKEPKVELNPASLLHVRKLLRQLLEDTDVPNANAWEKALIPILLKCTTSVDPDIEHGDDIDIRHYVKLKKIPGGRPGDTSYVSGVIFTKKLALKSMPRRMTGPPVVIVGFPIEYRRHAQHFLSLQPVIDEEKEFLRRIVDRLLALRPQLILAEKSVSGLALQYLAEANVAVAYNVKPSVLSAVSRCLDTPIISSIDMLSLPIGRLGVGKAASFEVKTFVNEDIPGRKKTYVFLAGSQEQLGCTIALRGAPTSVLSKIKRITEFMVYVVYNLKLESCLMQDSSLQLPTSEEMAAGYSQPTTESVQSLKTQELHHRQYSNGSAAVVPADPSVSHALQLTDNMISLHENHGRASSDSLVPEDVPMPTYYSDMVAKYQTKLLSASPFVRFSQPYLLMKAREQERRLVHLKKLRDQDVVEERADDEKPKPQKFQLIKPQMVHEIGQKAPRHIMEVLHAVHDAEYDKALYNYQTQTRQWENYIQGNLDLFEPYAHQNIVVLHSVICTETKIPCVEPGLIAIAFYDEHAEESPSMDPDCTLGQYIEDVCFGADTICASSSCGKRMHQHHRTYVHGEARITFFIEQDTRGKPRRENITMWSYCKLCKRETAEMEMSKGTWRYSFGKYLELSFWSRGTRLVKFEGDDGWECPHDHHRDHIRYFGIHDKVVRVHYDPIDLLEIIVPRARITWKVEHDLNLKNEIFTSCQDRWARFTTSVKARLKAIKLDNIPVEKKEHVVLIRKLQDAYMNSKYYEVIPFNVVLREMLEKVTDWDAIFAKFEIDFLPTEKDIRRLTMLQLRKMFTDESKESLASNDTTTDMTEATELTENSSQATVPEIETKPSSQSQDPDPSQLSTSGQAVLSEKPQPRTVPATPAETPLERVEPLDLATPKDVITPSFDSSLGGSVDQTPKPSEPASTPSTNQSATPAEAPVSPTTPAPSASVTEQIEQLRRKQQAVVLEEAKGLAAGEGDLAKNAREIPKVPERGSSRRMGLHVSPPMVRAISQPVNNLPGISRSQSGVGKTLFALGKDKGKTPTSEMPPGTDIRRVPTNESVKSDKKLFNLRSRNNAKSSIPRFVGKKKDTRVSTLAKHFEQLSREFEKERKKDQKSRAAKMSYSRAILQRSSTRAIVEVYEDPDEAAHEPGQSVDDSLLSKDPTDVKADGHHKAHTTEAETDDQTHITSQAPTDDEQGNSDTEQSLLEGTIEEIAESIDSSTEIPLELPKQDKMNFMKVLTNFWAERSASEWPALDYPLNATDHIFIDSDIIVREDEPSSLIAFALSCEDYRSKASRFHGQRGGSQESFSDKSAEYGFREWVDVGDEALEASFVRETSSHLKYQFNEGSAKMLVKIFYAEQFDALRRKCGVAPRIVECLSRCLKFDSKGGKTKSVFLKTQDDRLMMKSLSPIETSAFLKFAPSYFGIMAEALFHDLPSVIAKMLGFFQVIIKNPVTNTEIKLDLLLMENLFYDRARTRIFDLKGSMRNRKIQSTGEQNEVLLDENMVEFIWESPLFAREHSKKLLRASVWNDTLFLARQNVMDYSLMVAVDEIKKELVVGIIDCIRTYTWDKTLESWIKGRGFAGGGRNRPTVTSPKEYKSRFREAMARYILQAPNCWHQFNVPVLAARPHVPSNIGGDEPVMKDPGAPPAM</sequence>
<feature type="compositionally biased region" description="Polar residues" evidence="11">
    <location>
        <begin position="52"/>
        <end position="64"/>
    </location>
</feature>
<dbReference type="PROSITE" id="PS51455">
    <property type="entry name" value="PIPK"/>
    <property type="match status" value="1"/>
</dbReference>
<feature type="compositionally biased region" description="Basic and acidic residues" evidence="11">
    <location>
        <begin position="1865"/>
        <end position="1877"/>
    </location>
</feature>
<feature type="region of interest" description="Disordered" evidence="11">
    <location>
        <begin position="230"/>
        <end position="408"/>
    </location>
</feature>
<feature type="region of interest" description="Disordered" evidence="11">
    <location>
        <begin position="1865"/>
        <end position="1885"/>
    </location>
</feature>
<feature type="compositionally biased region" description="Basic and acidic residues" evidence="11">
    <location>
        <begin position="380"/>
        <end position="392"/>
    </location>
</feature>
<evidence type="ECO:0000256" key="7">
    <source>
        <dbReference type="ARBA" id="ARBA00022833"/>
    </source>
</evidence>
<feature type="compositionally biased region" description="Basic and acidic residues" evidence="11">
    <location>
        <begin position="1919"/>
        <end position="1939"/>
    </location>
</feature>
<feature type="compositionally biased region" description="Polar residues" evidence="11">
    <location>
        <begin position="309"/>
        <end position="325"/>
    </location>
</feature>